<dbReference type="PANTHER" id="PTHR11730">
    <property type="entry name" value="AMMONIUM TRANSPORTER"/>
    <property type="match status" value="1"/>
</dbReference>
<evidence type="ECO:0000313" key="10">
    <source>
        <dbReference type="EMBL" id="CBY38981.1"/>
    </source>
</evidence>
<evidence type="ECO:0000256" key="8">
    <source>
        <dbReference type="SAM" id="Phobius"/>
    </source>
</evidence>
<dbReference type="Proteomes" id="UP000011014">
    <property type="component" value="Unassembled WGS sequence"/>
</dbReference>
<keyword evidence="4 8" id="KW-0812">Transmembrane</keyword>
<feature type="transmembrane region" description="Helical" evidence="8">
    <location>
        <begin position="108"/>
        <end position="128"/>
    </location>
</feature>
<dbReference type="SUPFAM" id="SSF111352">
    <property type="entry name" value="Ammonium transporter"/>
    <property type="match status" value="1"/>
</dbReference>
<feature type="transmembrane region" description="Helical" evidence="8">
    <location>
        <begin position="26"/>
        <end position="44"/>
    </location>
</feature>
<keyword evidence="3" id="KW-0813">Transport</keyword>
<gene>
    <name evidence="10" type="ORF">GSOID_T00019518001</name>
</gene>
<evidence type="ECO:0000259" key="9">
    <source>
        <dbReference type="Pfam" id="PF00909"/>
    </source>
</evidence>
<feature type="transmembrane region" description="Helical" evidence="8">
    <location>
        <begin position="221"/>
        <end position="241"/>
    </location>
</feature>
<evidence type="ECO:0000256" key="2">
    <source>
        <dbReference type="ARBA" id="ARBA00005887"/>
    </source>
</evidence>
<comment type="similarity">
    <text evidence="2">Belongs to the ammonia transporter channel (TC 1.A.11.2) family.</text>
</comment>
<dbReference type="Pfam" id="PF00909">
    <property type="entry name" value="Ammonium_transp"/>
    <property type="match status" value="1"/>
</dbReference>
<keyword evidence="6 8" id="KW-0472">Membrane</keyword>
<keyword evidence="7" id="KW-0924">Ammonia transport</keyword>
<feature type="transmembrane region" description="Helical" evidence="8">
    <location>
        <begin position="276"/>
        <end position="296"/>
    </location>
</feature>
<name>E4YU42_OIKDI</name>
<dbReference type="GO" id="GO:0097272">
    <property type="term" value="P:ammonium homeostasis"/>
    <property type="evidence" value="ECO:0007669"/>
    <property type="project" value="TreeGrafter"/>
</dbReference>
<feature type="transmembrane region" description="Helical" evidence="8">
    <location>
        <begin position="308"/>
        <end position="330"/>
    </location>
</feature>
<feature type="transmembrane region" description="Helical" evidence="8">
    <location>
        <begin position="360"/>
        <end position="386"/>
    </location>
</feature>
<dbReference type="InterPro" id="IPR024041">
    <property type="entry name" value="NH4_transpt_AmtB-like_dom"/>
</dbReference>
<evidence type="ECO:0000256" key="4">
    <source>
        <dbReference type="ARBA" id="ARBA00022692"/>
    </source>
</evidence>
<keyword evidence="5 8" id="KW-1133">Transmembrane helix</keyword>
<comment type="subcellular location">
    <subcellularLocation>
        <location evidence="1">Membrane</location>
        <topology evidence="1">Multi-pass membrane protein</topology>
    </subcellularLocation>
</comment>
<evidence type="ECO:0000256" key="7">
    <source>
        <dbReference type="ARBA" id="ARBA00023177"/>
    </source>
</evidence>
<feature type="transmembrane region" description="Helical" evidence="8">
    <location>
        <begin position="195"/>
        <end position="215"/>
    </location>
</feature>
<sequence length="479" mass="52671">MQCGFALFEAGAVRAKNVTNILLKNFLDALIGMIVYWAVGYAFAFGNTVVPGSDGNYTYHPTNSFIGNNHFFLSGSFYGEFFFNFVFAATATTITSGAIVERSQLSSYLIYSFFLTGFIQPVTVHWTWSTGFLLYPPSWFNLPENVYFRDYAGACSVHGVGGACALIACIFVGPRIGRFDANKKKYHIPGHSTPLTALGGFILIIGFLGMVMGHANNIELSAINMVLGGSASGLTAMFVKYSKPRLIFWERQMWSFLTLVDSTLCGMVALCAGCNIIETYGAFVIGVLAAFVYMGTEKLLHKFLIDDPLGSVATHLGGGLLGTLATPFFMVKKYSGLNGIFYWEGCPADIPSEDCPFYQWAWHIFGCTIMIAWTTFFCIILFGILWKLDLLRVDRDTEIRGIDIKVHGEPAYPEMAYGHGWDNDGEFSLQVMANDPEKNPFGANSETVKKLHGAASMKKDSMTQGGLIQMVLANHTKGL</sequence>
<dbReference type="EMBL" id="FN655389">
    <property type="protein sequence ID" value="CBY38981.1"/>
    <property type="molecule type" value="Genomic_DNA"/>
</dbReference>
<evidence type="ECO:0000256" key="5">
    <source>
        <dbReference type="ARBA" id="ARBA00022989"/>
    </source>
</evidence>
<dbReference type="PANTHER" id="PTHR11730:SF6">
    <property type="entry name" value="AMMONIUM TRANSPORTER"/>
    <property type="match status" value="1"/>
</dbReference>
<dbReference type="GO" id="GO:0008519">
    <property type="term" value="F:ammonium channel activity"/>
    <property type="evidence" value="ECO:0007669"/>
    <property type="project" value="InterPro"/>
</dbReference>
<organism evidence="10">
    <name type="scientific">Oikopleura dioica</name>
    <name type="common">Tunicate</name>
    <dbReference type="NCBI Taxonomy" id="34765"/>
    <lineage>
        <taxon>Eukaryota</taxon>
        <taxon>Metazoa</taxon>
        <taxon>Chordata</taxon>
        <taxon>Tunicata</taxon>
        <taxon>Appendicularia</taxon>
        <taxon>Copelata</taxon>
        <taxon>Oikopleuridae</taxon>
        <taxon>Oikopleura</taxon>
    </lineage>
</organism>
<evidence type="ECO:0000256" key="1">
    <source>
        <dbReference type="ARBA" id="ARBA00004141"/>
    </source>
</evidence>
<evidence type="ECO:0000256" key="3">
    <source>
        <dbReference type="ARBA" id="ARBA00022448"/>
    </source>
</evidence>
<feature type="transmembrane region" description="Helical" evidence="8">
    <location>
        <begin position="151"/>
        <end position="174"/>
    </location>
</feature>
<dbReference type="AlphaFoldDB" id="E4YU42"/>
<proteinExistence type="inferred from homology"/>
<reference evidence="10" key="1">
    <citation type="journal article" date="2010" name="Science">
        <title>Plasticity of animal genome architecture unmasked by rapid evolution of a pelagic tunicate.</title>
        <authorList>
            <person name="Denoeud F."/>
            <person name="Henriet S."/>
            <person name="Mungpakdee S."/>
            <person name="Aury J.M."/>
            <person name="Da Silva C."/>
            <person name="Brinkmann H."/>
            <person name="Mikhaleva J."/>
            <person name="Olsen L.C."/>
            <person name="Jubin C."/>
            <person name="Canestro C."/>
            <person name="Bouquet J.M."/>
            <person name="Danks G."/>
            <person name="Poulain J."/>
            <person name="Campsteijn C."/>
            <person name="Adamski M."/>
            <person name="Cross I."/>
            <person name="Yadetie F."/>
            <person name="Muffato M."/>
            <person name="Louis A."/>
            <person name="Butcher S."/>
            <person name="Tsagkogeorga G."/>
            <person name="Konrad A."/>
            <person name="Singh S."/>
            <person name="Jensen M.F."/>
            <person name="Cong E.H."/>
            <person name="Eikeseth-Otteraa H."/>
            <person name="Noel B."/>
            <person name="Anthouard V."/>
            <person name="Porcel B.M."/>
            <person name="Kachouri-Lafond R."/>
            <person name="Nishino A."/>
            <person name="Ugolini M."/>
            <person name="Chourrout P."/>
            <person name="Nishida H."/>
            <person name="Aasland R."/>
            <person name="Huzurbazar S."/>
            <person name="Westhof E."/>
            <person name="Delsuc F."/>
            <person name="Lehrach H."/>
            <person name="Reinhardt R."/>
            <person name="Weissenbach J."/>
            <person name="Roy S.W."/>
            <person name="Artiguenave F."/>
            <person name="Postlethwait J.H."/>
            <person name="Manak J.R."/>
            <person name="Thompson E.M."/>
            <person name="Jaillon O."/>
            <person name="Du Pasquier L."/>
            <person name="Boudinot P."/>
            <person name="Liberles D.A."/>
            <person name="Volff J.N."/>
            <person name="Philippe H."/>
            <person name="Lenhard B."/>
            <person name="Roest Crollius H."/>
            <person name="Wincker P."/>
            <person name="Chourrout D."/>
        </authorList>
    </citation>
    <scope>NUCLEOTIDE SEQUENCE [LARGE SCALE GENOMIC DNA]</scope>
</reference>
<dbReference type="Gene3D" id="1.10.3430.10">
    <property type="entry name" value="Ammonium transporter AmtB like domains"/>
    <property type="match status" value="1"/>
</dbReference>
<accession>E4YU42</accession>
<feature type="domain" description="Ammonium transporter AmtB-like" evidence="9">
    <location>
        <begin position="1"/>
        <end position="412"/>
    </location>
</feature>
<feature type="transmembrane region" description="Helical" evidence="8">
    <location>
        <begin position="81"/>
        <end position="101"/>
    </location>
</feature>
<dbReference type="InterPro" id="IPR029020">
    <property type="entry name" value="Ammonium/urea_transptr"/>
</dbReference>
<protein>
    <recommendedName>
        <fullName evidence="9">Ammonium transporter AmtB-like domain-containing protein</fullName>
    </recommendedName>
</protein>
<evidence type="ECO:0000256" key="6">
    <source>
        <dbReference type="ARBA" id="ARBA00023136"/>
    </source>
</evidence>
<dbReference type="GO" id="GO:0005886">
    <property type="term" value="C:plasma membrane"/>
    <property type="evidence" value="ECO:0007669"/>
    <property type="project" value="TreeGrafter"/>
</dbReference>